<name>A0A8H6SFG3_9AGAR</name>
<protein>
    <submittedName>
        <fullName evidence="2">Glycosyltransferase family 69 protein</fullName>
    </submittedName>
</protein>
<keyword evidence="1" id="KW-1133">Transmembrane helix</keyword>
<evidence type="ECO:0000313" key="3">
    <source>
        <dbReference type="Proteomes" id="UP000636479"/>
    </source>
</evidence>
<dbReference type="OrthoDB" id="262547at2759"/>
<dbReference type="Proteomes" id="UP000636479">
    <property type="component" value="Unassembled WGS sequence"/>
</dbReference>
<evidence type="ECO:0000256" key="1">
    <source>
        <dbReference type="SAM" id="Phobius"/>
    </source>
</evidence>
<dbReference type="AlphaFoldDB" id="A0A8H6SFG3"/>
<organism evidence="2 3">
    <name type="scientific">Mycena indigotica</name>
    <dbReference type="NCBI Taxonomy" id="2126181"/>
    <lineage>
        <taxon>Eukaryota</taxon>
        <taxon>Fungi</taxon>
        <taxon>Dikarya</taxon>
        <taxon>Basidiomycota</taxon>
        <taxon>Agaricomycotina</taxon>
        <taxon>Agaricomycetes</taxon>
        <taxon>Agaricomycetidae</taxon>
        <taxon>Agaricales</taxon>
        <taxon>Marasmiineae</taxon>
        <taxon>Mycenaceae</taxon>
        <taxon>Mycena</taxon>
    </lineage>
</organism>
<comment type="caution">
    <text evidence="2">The sequence shown here is derived from an EMBL/GenBank/DDBJ whole genome shotgun (WGS) entry which is preliminary data.</text>
</comment>
<dbReference type="Pfam" id="PF11735">
    <property type="entry name" value="CAP59_mtransfer"/>
    <property type="match status" value="1"/>
</dbReference>
<proteinExistence type="predicted"/>
<feature type="transmembrane region" description="Helical" evidence="1">
    <location>
        <begin position="21"/>
        <end position="43"/>
    </location>
</feature>
<feature type="transmembrane region" description="Helical" evidence="1">
    <location>
        <begin position="55"/>
        <end position="76"/>
    </location>
</feature>
<keyword evidence="2" id="KW-0808">Transferase</keyword>
<evidence type="ECO:0000313" key="2">
    <source>
        <dbReference type="EMBL" id="KAF7298610.1"/>
    </source>
</evidence>
<keyword evidence="3" id="KW-1185">Reference proteome</keyword>
<dbReference type="EMBL" id="JACAZF010000007">
    <property type="protein sequence ID" value="KAF7298610.1"/>
    <property type="molecule type" value="Genomic_DNA"/>
</dbReference>
<gene>
    <name evidence="2" type="ORF">MIND_00808100</name>
</gene>
<feature type="transmembrane region" description="Helical" evidence="1">
    <location>
        <begin position="127"/>
        <end position="149"/>
    </location>
</feature>
<reference evidence="2" key="1">
    <citation type="submission" date="2020-05" db="EMBL/GenBank/DDBJ databases">
        <title>Mycena genomes resolve the evolution of fungal bioluminescence.</title>
        <authorList>
            <person name="Tsai I.J."/>
        </authorList>
    </citation>
    <scope>NUCLEOTIDE SEQUENCE</scope>
    <source>
        <strain evidence="2">171206Taipei</strain>
    </source>
</reference>
<dbReference type="PANTHER" id="PTHR34144">
    <property type="entry name" value="CHROMOSOME 8, WHOLE GENOME SHOTGUN SEQUENCE"/>
    <property type="match status" value="1"/>
</dbReference>
<dbReference type="RefSeq" id="XP_037217998.1">
    <property type="nucleotide sequence ID" value="XM_037364756.1"/>
</dbReference>
<keyword evidence="1" id="KW-0812">Transmembrane</keyword>
<dbReference type="InterPro" id="IPR021047">
    <property type="entry name" value="Mannosyltransferase_CMT1"/>
</dbReference>
<accession>A0A8H6SFG3</accession>
<dbReference type="GeneID" id="59347272"/>
<keyword evidence="1" id="KW-0472">Membrane</keyword>
<dbReference type="PANTHER" id="PTHR34144:SF7">
    <property type="entry name" value="EXPORT PROTEIN (CAP59), PUTATIVE (AFU_ORTHOLOGUE AFUA_7G05020)-RELATED"/>
    <property type="match status" value="1"/>
</dbReference>
<sequence>MSPSFSVLRGLRVLRSACTNHPHLTTCAVLFLATRVGLVLILYPRLQAFPEPRMLFLTALFTLPSWGIAMSCYRAVGCWRGMRRKDPDELDKELAWLVLPAHEGDRDVIFGAAVRRRRRLLNLGPNYQTSVACGSLAMIGLVLLATFTLPENVRYQDEIRHAQRGVPSKAQAGHGSTGDTRIFIAAMFHNNEAVIPHWTKEILRVISYIGVNNVFVSVVESYSEDNSPALLRAFESDVILRKIPHRILIQDTTIERPASMRAYWSCWRRTGESTTWRAGLTSNPEVSTTCGMEGNAIQARSTM</sequence>
<dbReference type="GO" id="GO:0016740">
    <property type="term" value="F:transferase activity"/>
    <property type="evidence" value="ECO:0007669"/>
    <property type="project" value="UniProtKB-KW"/>
</dbReference>